<proteinExistence type="predicted"/>
<reference evidence="2 3" key="1">
    <citation type="submission" date="2023-09" db="EMBL/GenBank/DDBJ databases">
        <title>Nesidiocoris tenuis whole genome shotgun sequence.</title>
        <authorList>
            <person name="Shibata T."/>
            <person name="Shimoda M."/>
            <person name="Kobayashi T."/>
            <person name="Uehara T."/>
        </authorList>
    </citation>
    <scope>NUCLEOTIDE SEQUENCE [LARGE SCALE GENOMIC DNA]</scope>
    <source>
        <strain evidence="2 3">Japan</strain>
    </source>
</reference>
<evidence type="ECO:0008006" key="4">
    <source>
        <dbReference type="Google" id="ProtNLM"/>
    </source>
</evidence>
<keyword evidence="3" id="KW-1185">Reference proteome</keyword>
<feature type="compositionally biased region" description="Basic and acidic residues" evidence="1">
    <location>
        <begin position="45"/>
        <end position="59"/>
    </location>
</feature>
<feature type="region of interest" description="Disordered" evidence="1">
    <location>
        <begin position="37"/>
        <end position="59"/>
    </location>
</feature>
<sequence length="89" mass="9725">MRIDNFIVLPSPWCSVSTADAPVLVFTLGRAFAEPPAGAAGYEGGSEKRTEIGASGREEQREREVWPLLVNGSYRSRASKVRRCGGGWR</sequence>
<protein>
    <recommendedName>
        <fullName evidence="4">Secreted protein</fullName>
    </recommendedName>
</protein>
<evidence type="ECO:0000256" key="1">
    <source>
        <dbReference type="SAM" id="MobiDB-lite"/>
    </source>
</evidence>
<organism evidence="2 3">
    <name type="scientific">Nesidiocoris tenuis</name>
    <dbReference type="NCBI Taxonomy" id="355587"/>
    <lineage>
        <taxon>Eukaryota</taxon>
        <taxon>Metazoa</taxon>
        <taxon>Ecdysozoa</taxon>
        <taxon>Arthropoda</taxon>
        <taxon>Hexapoda</taxon>
        <taxon>Insecta</taxon>
        <taxon>Pterygota</taxon>
        <taxon>Neoptera</taxon>
        <taxon>Paraneoptera</taxon>
        <taxon>Hemiptera</taxon>
        <taxon>Heteroptera</taxon>
        <taxon>Panheteroptera</taxon>
        <taxon>Cimicomorpha</taxon>
        <taxon>Miridae</taxon>
        <taxon>Dicyphina</taxon>
        <taxon>Nesidiocoris</taxon>
    </lineage>
</organism>
<accession>A0ABN7AJN5</accession>
<dbReference type="Proteomes" id="UP001307889">
    <property type="component" value="Chromosome 2"/>
</dbReference>
<evidence type="ECO:0000313" key="2">
    <source>
        <dbReference type="EMBL" id="BES90562.1"/>
    </source>
</evidence>
<gene>
    <name evidence="2" type="ORF">NTJ_03372</name>
</gene>
<evidence type="ECO:0000313" key="3">
    <source>
        <dbReference type="Proteomes" id="UP001307889"/>
    </source>
</evidence>
<dbReference type="EMBL" id="AP028910">
    <property type="protein sequence ID" value="BES90562.1"/>
    <property type="molecule type" value="Genomic_DNA"/>
</dbReference>
<name>A0ABN7AJN5_9HEMI</name>